<comment type="caution">
    <text evidence="1">The sequence shown here is derived from an EMBL/GenBank/DDBJ whole genome shotgun (WGS) entry which is preliminary data.</text>
</comment>
<organism evidence="1 2">
    <name type="scientific">Goodea atripinnis</name>
    <dbReference type="NCBI Taxonomy" id="208336"/>
    <lineage>
        <taxon>Eukaryota</taxon>
        <taxon>Metazoa</taxon>
        <taxon>Chordata</taxon>
        <taxon>Craniata</taxon>
        <taxon>Vertebrata</taxon>
        <taxon>Euteleostomi</taxon>
        <taxon>Actinopterygii</taxon>
        <taxon>Neopterygii</taxon>
        <taxon>Teleostei</taxon>
        <taxon>Neoteleostei</taxon>
        <taxon>Acanthomorphata</taxon>
        <taxon>Ovalentaria</taxon>
        <taxon>Atherinomorphae</taxon>
        <taxon>Cyprinodontiformes</taxon>
        <taxon>Goodeidae</taxon>
        <taxon>Goodea</taxon>
    </lineage>
</organism>
<evidence type="ECO:0000313" key="2">
    <source>
        <dbReference type="Proteomes" id="UP001476798"/>
    </source>
</evidence>
<gene>
    <name evidence="1" type="ORF">GOODEAATRI_029531</name>
</gene>
<accession>A0ABV0NQ92</accession>
<protein>
    <submittedName>
        <fullName evidence="1">Uncharacterized protein</fullName>
    </submittedName>
</protein>
<keyword evidence="2" id="KW-1185">Reference proteome</keyword>
<sequence>MEEMEERIFATEDSLSAHGTSVAGMKKTVEQLQLKVNDLENHGRRKNLKMTNHPEKTEGNIPLADFLQTTLLILVSLPAYYTKLDIESVHCALASTPTIYKPLEKHL</sequence>
<dbReference type="EMBL" id="JAHRIO010044369">
    <property type="protein sequence ID" value="MEQ2173201.1"/>
    <property type="molecule type" value="Genomic_DNA"/>
</dbReference>
<dbReference type="Proteomes" id="UP001476798">
    <property type="component" value="Unassembled WGS sequence"/>
</dbReference>
<evidence type="ECO:0000313" key="1">
    <source>
        <dbReference type="EMBL" id="MEQ2173201.1"/>
    </source>
</evidence>
<proteinExistence type="predicted"/>
<reference evidence="1 2" key="1">
    <citation type="submission" date="2021-06" db="EMBL/GenBank/DDBJ databases">
        <authorList>
            <person name="Palmer J.M."/>
        </authorList>
    </citation>
    <scope>NUCLEOTIDE SEQUENCE [LARGE SCALE GENOMIC DNA]</scope>
    <source>
        <strain evidence="1 2">GA_2019</strain>
        <tissue evidence="1">Muscle</tissue>
    </source>
</reference>
<name>A0ABV0NQ92_9TELE</name>